<dbReference type="EMBL" id="JANEYF010004716">
    <property type="protein sequence ID" value="KAJ8930256.1"/>
    <property type="molecule type" value="Genomic_DNA"/>
</dbReference>
<dbReference type="Proteomes" id="UP001162156">
    <property type="component" value="Unassembled WGS sequence"/>
</dbReference>
<keyword evidence="4" id="KW-1185">Reference proteome</keyword>
<protein>
    <recommendedName>
        <fullName evidence="2">MADF domain-containing protein</fullName>
    </recommendedName>
</protein>
<dbReference type="InterPro" id="IPR006578">
    <property type="entry name" value="MADF-dom"/>
</dbReference>
<feature type="domain" description="MADF" evidence="2">
    <location>
        <begin position="5"/>
        <end position="39"/>
    </location>
</feature>
<gene>
    <name evidence="3" type="ORF">NQ314_016949</name>
</gene>
<proteinExistence type="predicted"/>
<feature type="compositionally biased region" description="Basic and acidic residues" evidence="1">
    <location>
        <begin position="128"/>
        <end position="144"/>
    </location>
</feature>
<sequence>MHEELIEAARNRTVLYDTNNPEYMRFKLKDEIWNEIAKKDALRRQRKCLKSGAATVVVKPWKFQKQMEFLVPYMANRARDGNIGDNSDYEEIQEQAENIETENVETENMETENTVNDNEDIEYVQVENSEHNEDNNRDKTEKSVKSPATPFTSKTLTSPPRNKRFKEYDIGNILKQSIQ</sequence>
<accession>A0AAV8WUW9</accession>
<dbReference type="Pfam" id="PF10545">
    <property type="entry name" value="MADF_DNA_bdg"/>
    <property type="match status" value="1"/>
</dbReference>
<name>A0AAV8WUW9_9CUCU</name>
<comment type="caution">
    <text evidence="3">The sequence shown here is derived from an EMBL/GenBank/DDBJ whole genome shotgun (WGS) entry which is preliminary data.</text>
</comment>
<feature type="region of interest" description="Disordered" evidence="1">
    <location>
        <begin position="127"/>
        <end position="179"/>
    </location>
</feature>
<dbReference type="AlphaFoldDB" id="A0AAV8WUW9"/>
<organism evidence="3 4">
    <name type="scientific">Rhamnusium bicolor</name>
    <dbReference type="NCBI Taxonomy" id="1586634"/>
    <lineage>
        <taxon>Eukaryota</taxon>
        <taxon>Metazoa</taxon>
        <taxon>Ecdysozoa</taxon>
        <taxon>Arthropoda</taxon>
        <taxon>Hexapoda</taxon>
        <taxon>Insecta</taxon>
        <taxon>Pterygota</taxon>
        <taxon>Neoptera</taxon>
        <taxon>Endopterygota</taxon>
        <taxon>Coleoptera</taxon>
        <taxon>Polyphaga</taxon>
        <taxon>Cucujiformia</taxon>
        <taxon>Chrysomeloidea</taxon>
        <taxon>Cerambycidae</taxon>
        <taxon>Lepturinae</taxon>
        <taxon>Rhagiini</taxon>
        <taxon>Rhamnusium</taxon>
    </lineage>
</organism>
<evidence type="ECO:0000313" key="4">
    <source>
        <dbReference type="Proteomes" id="UP001162156"/>
    </source>
</evidence>
<reference evidence="3" key="1">
    <citation type="journal article" date="2023" name="Insect Mol. Biol.">
        <title>Genome sequencing provides insights into the evolution of gene families encoding plant cell wall-degrading enzymes in longhorned beetles.</title>
        <authorList>
            <person name="Shin N.R."/>
            <person name="Okamura Y."/>
            <person name="Kirsch R."/>
            <person name="Pauchet Y."/>
        </authorList>
    </citation>
    <scope>NUCLEOTIDE SEQUENCE</scope>
    <source>
        <strain evidence="3">RBIC_L_NR</strain>
    </source>
</reference>
<feature type="compositionally biased region" description="Polar residues" evidence="1">
    <location>
        <begin position="149"/>
        <end position="160"/>
    </location>
</feature>
<evidence type="ECO:0000259" key="2">
    <source>
        <dbReference type="Pfam" id="PF10545"/>
    </source>
</evidence>
<evidence type="ECO:0000313" key="3">
    <source>
        <dbReference type="EMBL" id="KAJ8930256.1"/>
    </source>
</evidence>
<evidence type="ECO:0000256" key="1">
    <source>
        <dbReference type="SAM" id="MobiDB-lite"/>
    </source>
</evidence>